<evidence type="ECO:0000313" key="2">
    <source>
        <dbReference type="Proteomes" id="UP000447434"/>
    </source>
</evidence>
<dbReference type="EMBL" id="WOCE01000021">
    <property type="protein sequence ID" value="KAE9589912.1"/>
    <property type="molecule type" value="Genomic_DNA"/>
</dbReference>
<name>A0A6A4NK70_LUPAL</name>
<proteinExistence type="predicted"/>
<dbReference type="Proteomes" id="UP000447434">
    <property type="component" value="Chromosome 21"/>
</dbReference>
<keyword evidence="2" id="KW-1185">Reference proteome</keyword>
<evidence type="ECO:0000313" key="1">
    <source>
        <dbReference type="EMBL" id="KAE9589912.1"/>
    </source>
</evidence>
<protein>
    <submittedName>
        <fullName evidence="1">Uncharacterized protein</fullName>
    </submittedName>
</protein>
<comment type="caution">
    <text evidence="1">The sequence shown here is derived from an EMBL/GenBank/DDBJ whole genome shotgun (WGS) entry which is preliminary data.</text>
</comment>
<accession>A0A6A4NK70</accession>
<sequence length="86" mass="10117">MPNDTSPEPVSMNRTLVRDTLKIRNPSKLFGVRGPDPSLEELIKSCPYLKFKTLHHKLSHSFRRRRFHFPRITILKDRTSLLPRPP</sequence>
<organism evidence="1 2">
    <name type="scientific">Lupinus albus</name>
    <name type="common">White lupine</name>
    <name type="synonym">Lupinus termis</name>
    <dbReference type="NCBI Taxonomy" id="3870"/>
    <lineage>
        <taxon>Eukaryota</taxon>
        <taxon>Viridiplantae</taxon>
        <taxon>Streptophyta</taxon>
        <taxon>Embryophyta</taxon>
        <taxon>Tracheophyta</taxon>
        <taxon>Spermatophyta</taxon>
        <taxon>Magnoliopsida</taxon>
        <taxon>eudicotyledons</taxon>
        <taxon>Gunneridae</taxon>
        <taxon>Pentapetalae</taxon>
        <taxon>rosids</taxon>
        <taxon>fabids</taxon>
        <taxon>Fabales</taxon>
        <taxon>Fabaceae</taxon>
        <taxon>Papilionoideae</taxon>
        <taxon>50 kb inversion clade</taxon>
        <taxon>genistoids sensu lato</taxon>
        <taxon>core genistoids</taxon>
        <taxon>Genisteae</taxon>
        <taxon>Lupinus</taxon>
    </lineage>
</organism>
<gene>
    <name evidence="1" type="ORF">Lalb_Chr21g0313931</name>
</gene>
<reference evidence="2" key="1">
    <citation type="journal article" date="2020" name="Nat. Commun.">
        <title>Genome sequence of the cluster root forming white lupin.</title>
        <authorList>
            <person name="Hufnagel B."/>
            <person name="Marques A."/>
            <person name="Soriano A."/>
            <person name="Marques L."/>
            <person name="Divol F."/>
            <person name="Doumas P."/>
            <person name="Sallet E."/>
            <person name="Mancinotti D."/>
            <person name="Carrere S."/>
            <person name="Marande W."/>
            <person name="Arribat S."/>
            <person name="Keller J."/>
            <person name="Huneau C."/>
            <person name="Blein T."/>
            <person name="Aime D."/>
            <person name="Laguerre M."/>
            <person name="Taylor J."/>
            <person name="Schubert V."/>
            <person name="Nelson M."/>
            <person name="Geu-Flores F."/>
            <person name="Crespi M."/>
            <person name="Gallardo-Guerrero K."/>
            <person name="Delaux P.-M."/>
            <person name="Salse J."/>
            <person name="Berges H."/>
            <person name="Guyot R."/>
            <person name="Gouzy J."/>
            <person name="Peret B."/>
        </authorList>
    </citation>
    <scope>NUCLEOTIDE SEQUENCE [LARGE SCALE GENOMIC DNA]</scope>
    <source>
        <strain evidence="2">cv. Amiga</strain>
    </source>
</reference>
<dbReference type="AlphaFoldDB" id="A0A6A4NK70"/>